<accession>A0A0D5A112</accession>
<dbReference type="InterPro" id="IPR050678">
    <property type="entry name" value="DNA_Partitioning_ATPase"/>
</dbReference>
<geneLocation type="plasmid" evidence="1">
    <name>pLM20P4</name>
</geneLocation>
<keyword evidence="1" id="KW-0614">Plasmid</keyword>
<evidence type="ECO:0000313" key="1">
    <source>
        <dbReference type="EMBL" id="AJW30074.1"/>
    </source>
</evidence>
<dbReference type="OrthoDB" id="9804460at2"/>
<protein>
    <submittedName>
        <fullName evidence="1">Partitioning protein ParA</fullName>
    </submittedName>
</protein>
<dbReference type="SUPFAM" id="SSF52540">
    <property type="entry name" value="P-loop containing nucleoside triphosphate hydrolases"/>
    <property type="match status" value="1"/>
</dbReference>
<dbReference type="PIRSF" id="PIRSF009320">
    <property type="entry name" value="Nuc_binding_HP_1000"/>
    <property type="match status" value="1"/>
</dbReference>
<dbReference type="Gene3D" id="3.40.50.300">
    <property type="entry name" value="P-loop containing nucleotide triphosphate hydrolases"/>
    <property type="match status" value="1"/>
</dbReference>
<sequence>MQVIAVAMQKGGVGKSTLARSLAVAAVRDGLSVLILDMDAQQSVSQWAERRDADMPVVVFSTENELPKRLDQAKGVADLVIIDTPPARSTEAPAAVEAADLVLIPTTPDIEPLEQMPRTLRLCRGFSRPVYAVVNMANPTGPAEVVQTREVIEAMGARAAPIVLHRRKAHRDASALGLTVQESEPASKAAEEVASLWVWVRAKLHNIKYA</sequence>
<name>A0A0D5A112_9RHOB</name>
<dbReference type="InterPro" id="IPR027417">
    <property type="entry name" value="P-loop_NTPase"/>
</dbReference>
<dbReference type="Pfam" id="PF01656">
    <property type="entry name" value="CbiA"/>
    <property type="match status" value="1"/>
</dbReference>
<dbReference type="InterPro" id="IPR002586">
    <property type="entry name" value="CobQ/CobB/MinD/ParA_Nub-bd_dom"/>
</dbReference>
<dbReference type="CDD" id="cd02042">
    <property type="entry name" value="ParAB_family"/>
    <property type="match status" value="1"/>
</dbReference>
<reference evidence="1" key="1">
    <citation type="submission" date="2014-09" db="EMBL/GenBank/DDBJ databases">
        <title>The mobilome of the heavy metals and metalloids hypertolerant bacteria from the Lubin copper mine (Poland).</title>
        <authorList>
            <person name="Dziewit L."/>
            <person name="Bartosik D."/>
        </authorList>
    </citation>
    <scope>NUCLEOTIDE SEQUENCE</scope>
    <source>
        <plasmid evidence="1">pLM20P4</plasmid>
    </source>
</reference>
<organism evidence="1">
    <name type="scientific">Paracoccus yeei</name>
    <dbReference type="NCBI Taxonomy" id="147645"/>
    <lineage>
        <taxon>Bacteria</taxon>
        <taxon>Pseudomonadati</taxon>
        <taxon>Pseudomonadota</taxon>
        <taxon>Alphaproteobacteria</taxon>
        <taxon>Rhodobacterales</taxon>
        <taxon>Paracoccaceae</taxon>
        <taxon>Paracoccus</taxon>
    </lineage>
</organism>
<proteinExistence type="predicted"/>
<dbReference type="EMBL" id="KM659096">
    <property type="protein sequence ID" value="AJW30074.1"/>
    <property type="molecule type" value="Genomic_DNA"/>
</dbReference>
<dbReference type="PANTHER" id="PTHR13696:SF96">
    <property type="entry name" value="COBQ_COBB_MIND_PARA NUCLEOTIDE BINDING DOMAIN-CONTAINING PROTEIN"/>
    <property type="match status" value="1"/>
</dbReference>
<dbReference type="RefSeq" id="WP_028720359.1">
    <property type="nucleotide sequence ID" value="NZ_CBCSFT010000067.1"/>
</dbReference>
<dbReference type="AlphaFoldDB" id="A0A0D5A112"/>
<gene>
    <name evidence="1" type="ORF">pLM20P4_p2</name>
</gene>
<dbReference type="PANTHER" id="PTHR13696">
    <property type="entry name" value="P-LOOP CONTAINING NUCLEOSIDE TRIPHOSPHATE HYDROLASE"/>
    <property type="match status" value="1"/>
</dbReference>